<dbReference type="EMBL" id="BMCP01000002">
    <property type="protein sequence ID" value="GGE44874.1"/>
    <property type="molecule type" value="Genomic_DNA"/>
</dbReference>
<sequence>MKLVIQTLLVLSIAAGLGLSLGRLAQAAGFHSPDRLTIHSSLEPNVMLLHTSGRTIAFRTP</sequence>
<protein>
    <submittedName>
        <fullName evidence="1">Uncharacterized protein</fullName>
    </submittedName>
</protein>
<organism evidence="1 2">
    <name type="scientific">Agaricicola taiwanensis</name>
    <dbReference type="NCBI Taxonomy" id="591372"/>
    <lineage>
        <taxon>Bacteria</taxon>
        <taxon>Pseudomonadati</taxon>
        <taxon>Pseudomonadota</taxon>
        <taxon>Alphaproteobacteria</taxon>
        <taxon>Rhodobacterales</taxon>
        <taxon>Paracoccaceae</taxon>
        <taxon>Agaricicola</taxon>
    </lineage>
</organism>
<dbReference type="RefSeq" id="WP_188409825.1">
    <property type="nucleotide sequence ID" value="NZ_BMCP01000002.1"/>
</dbReference>
<accession>A0A8J2YIP7</accession>
<reference evidence="1" key="1">
    <citation type="journal article" date="2014" name="Int. J. Syst. Evol. Microbiol.">
        <title>Complete genome sequence of Corynebacterium casei LMG S-19264T (=DSM 44701T), isolated from a smear-ripened cheese.</title>
        <authorList>
            <consortium name="US DOE Joint Genome Institute (JGI-PGF)"/>
            <person name="Walter F."/>
            <person name="Albersmeier A."/>
            <person name="Kalinowski J."/>
            <person name="Ruckert C."/>
        </authorList>
    </citation>
    <scope>NUCLEOTIDE SEQUENCE</scope>
    <source>
        <strain evidence="1">CCM 7684</strain>
    </source>
</reference>
<evidence type="ECO:0000313" key="1">
    <source>
        <dbReference type="EMBL" id="GGE44874.1"/>
    </source>
</evidence>
<gene>
    <name evidence="1" type="ORF">GCM10007276_22500</name>
</gene>
<comment type="caution">
    <text evidence="1">The sequence shown here is derived from an EMBL/GenBank/DDBJ whole genome shotgun (WGS) entry which is preliminary data.</text>
</comment>
<name>A0A8J2YIP7_9RHOB</name>
<dbReference type="Proteomes" id="UP000602745">
    <property type="component" value="Unassembled WGS sequence"/>
</dbReference>
<proteinExistence type="predicted"/>
<evidence type="ECO:0000313" key="2">
    <source>
        <dbReference type="Proteomes" id="UP000602745"/>
    </source>
</evidence>
<dbReference type="AlphaFoldDB" id="A0A8J2YIP7"/>
<keyword evidence="2" id="KW-1185">Reference proteome</keyword>
<reference evidence="1" key="2">
    <citation type="submission" date="2020-09" db="EMBL/GenBank/DDBJ databases">
        <authorList>
            <person name="Sun Q."/>
            <person name="Sedlacek I."/>
        </authorList>
    </citation>
    <scope>NUCLEOTIDE SEQUENCE</scope>
    <source>
        <strain evidence="1">CCM 7684</strain>
    </source>
</reference>